<organism evidence="2 3">
    <name type="scientific">Astathelohania contejeani</name>
    <dbReference type="NCBI Taxonomy" id="164912"/>
    <lineage>
        <taxon>Eukaryota</taxon>
        <taxon>Fungi</taxon>
        <taxon>Fungi incertae sedis</taxon>
        <taxon>Microsporidia</taxon>
        <taxon>Astathelohaniidae</taxon>
        <taxon>Astathelohania</taxon>
    </lineage>
</organism>
<dbReference type="EMBL" id="SBIQ01000059">
    <property type="protein sequence ID" value="KAF7683708.1"/>
    <property type="molecule type" value="Genomic_DNA"/>
</dbReference>
<protein>
    <submittedName>
        <fullName evidence="2">Uncharacterized protein</fullName>
    </submittedName>
</protein>
<accession>A0ABQ7I006</accession>
<name>A0ABQ7I006_9MICR</name>
<evidence type="ECO:0000256" key="1">
    <source>
        <dbReference type="SAM" id="MobiDB-lite"/>
    </source>
</evidence>
<feature type="region of interest" description="Disordered" evidence="1">
    <location>
        <begin position="113"/>
        <end position="135"/>
    </location>
</feature>
<sequence length="135" mass="16065">MQQLPLKQLIREVLIRSNVIKLIFGHLKEHRFDLMISQIINKLNTFRDIEYNKFELINEITEIIEDILSNCDVDIEYNMCESMSKIVVDVYDEYRHGKTDTYDKIISKHSVSPQSVFEDSEDEIENEENEYISDE</sequence>
<dbReference type="Proteomes" id="UP001516464">
    <property type="component" value="Unassembled WGS sequence"/>
</dbReference>
<gene>
    <name evidence="2" type="ORF">TCON_1079</name>
</gene>
<reference evidence="2 3" key="1">
    <citation type="submission" date="2019-01" db="EMBL/GenBank/DDBJ databases">
        <title>Genomes sequencing and comparative genomics of infectious freshwater microsporidia, Cucumispora dikerogammari and Thelohania contejeani.</title>
        <authorList>
            <person name="Cormier A."/>
            <person name="Giraud I."/>
            <person name="Wattier R."/>
            <person name="Teixeira M."/>
            <person name="Grandjean F."/>
            <person name="Rigaud T."/>
            <person name="Cordaux R."/>
        </authorList>
    </citation>
    <scope>NUCLEOTIDE SEQUENCE [LARGE SCALE GENOMIC DNA]</scope>
    <source>
        <strain evidence="2">T1</strain>
        <tissue evidence="2">Spores</tissue>
    </source>
</reference>
<proteinExistence type="predicted"/>
<evidence type="ECO:0000313" key="2">
    <source>
        <dbReference type="EMBL" id="KAF7683708.1"/>
    </source>
</evidence>
<comment type="caution">
    <text evidence="2">The sequence shown here is derived from an EMBL/GenBank/DDBJ whole genome shotgun (WGS) entry which is preliminary data.</text>
</comment>
<keyword evidence="3" id="KW-1185">Reference proteome</keyword>
<evidence type="ECO:0000313" key="3">
    <source>
        <dbReference type="Proteomes" id="UP001516464"/>
    </source>
</evidence>
<feature type="compositionally biased region" description="Acidic residues" evidence="1">
    <location>
        <begin position="118"/>
        <end position="135"/>
    </location>
</feature>